<dbReference type="AlphaFoldDB" id="A0A069AZD6"/>
<proteinExistence type="predicted"/>
<evidence type="ECO:0000256" key="1">
    <source>
        <dbReference type="SAM" id="MobiDB-lite"/>
    </source>
</evidence>
<protein>
    <submittedName>
        <fullName evidence="2">Uncharacterized protein</fullName>
    </submittedName>
</protein>
<sequence length="38" mass="4313">MTKFCPKSDRRAWSCPKSRLRNRDTEPSDGLGYALPAT</sequence>
<gene>
    <name evidence="2" type="ORF">BN1095_7990002</name>
</gene>
<accession>A0A069AZD6</accession>
<dbReference type="EMBL" id="LK933514">
    <property type="protein sequence ID" value="CDT80190.1"/>
    <property type="molecule type" value="Genomic_DNA"/>
</dbReference>
<reference evidence="2" key="1">
    <citation type="submission" date="2014-07" db="EMBL/GenBank/DDBJ databases">
        <authorList>
            <person name="Monot Marc"/>
        </authorList>
    </citation>
    <scope>NUCLEOTIDE SEQUENCE</scope>
    <source>
        <strain evidence="2">7032989</strain>
    </source>
</reference>
<organism evidence="2">
    <name type="scientific">Clostridioides difficile</name>
    <name type="common">Peptoclostridium difficile</name>
    <dbReference type="NCBI Taxonomy" id="1496"/>
    <lineage>
        <taxon>Bacteria</taxon>
        <taxon>Bacillati</taxon>
        <taxon>Bacillota</taxon>
        <taxon>Clostridia</taxon>
        <taxon>Peptostreptococcales</taxon>
        <taxon>Peptostreptococcaceae</taxon>
        <taxon>Clostridioides</taxon>
    </lineage>
</organism>
<feature type="region of interest" description="Disordered" evidence="1">
    <location>
        <begin position="1"/>
        <end position="38"/>
    </location>
</feature>
<name>A0A069AZD6_CLODI</name>
<feature type="compositionally biased region" description="Basic and acidic residues" evidence="1">
    <location>
        <begin position="1"/>
        <end position="12"/>
    </location>
</feature>
<evidence type="ECO:0000313" key="2">
    <source>
        <dbReference type="EMBL" id="CDT80190.1"/>
    </source>
</evidence>